<feature type="coiled-coil region" evidence="1">
    <location>
        <begin position="57"/>
        <end position="105"/>
    </location>
</feature>
<protein>
    <submittedName>
        <fullName evidence="2">Uncharacterized protein</fullName>
    </submittedName>
</protein>
<dbReference type="Proteomes" id="UP000298493">
    <property type="component" value="Unassembled WGS sequence"/>
</dbReference>
<gene>
    <name evidence="2" type="ORF">E6O75_ATG08879</name>
</gene>
<keyword evidence="3" id="KW-1185">Reference proteome</keyword>
<name>A0A4Z1NH29_9PEZI</name>
<dbReference type="EMBL" id="SNSC02000022">
    <property type="protein sequence ID" value="TID14733.1"/>
    <property type="molecule type" value="Genomic_DNA"/>
</dbReference>
<evidence type="ECO:0000313" key="3">
    <source>
        <dbReference type="Proteomes" id="UP000298493"/>
    </source>
</evidence>
<reference evidence="2 3" key="1">
    <citation type="submission" date="2019-04" db="EMBL/GenBank/DDBJ databases">
        <title>High contiguity whole genome sequence and gene annotation resource for two Venturia nashicola isolates.</title>
        <authorList>
            <person name="Prokchorchik M."/>
            <person name="Won K."/>
            <person name="Lee Y."/>
            <person name="Choi E.D."/>
            <person name="Segonzac C."/>
            <person name="Sohn K.H."/>
        </authorList>
    </citation>
    <scope>NUCLEOTIDE SEQUENCE [LARGE SCALE GENOMIC DNA]</scope>
    <source>
        <strain evidence="2 3">PRI2</strain>
    </source>
</reference>
<organism evidence="2 3">
    <name type="scientific">Venturia nashicola</name>
    <dbReference type="NCBI Taxonomy" id="86259"/>
    <lineage>
        <taxon>Eukaryota</taxon>
        <taxon>Fungi</taxon>
        <taxon>Dikarya</taxon>
        <taxon>Ascomycota</taxon>
        <taxon>Pezizomycotina</taxon>
        <taxon>Dothideomycetes</taxon>
        <taxon>Pleosporomycetidae</taxon>
        <taxon>Venturiales</taxon>
        <taxon>Venturiaceae</taxon>
        <taxon>Venturia</taxon>
    </lineage>
</organism>
<evidence type="ECO:0000256" key="1">
    <source>
        <dbReference type="SAM" id="Coils"/>
    </source>
</evidence>
<proteinExistence type="predicted"/>
<accession>A0A4Z1NH29</accession>
<keyword evidence="1" id="KW-0175">Coiled coil</keyword>
<dbReference type="AlphaFoldDB" id="A0A4Z1NH29"/>
<evidence type="ECO:0000313" key="2">
    <source>
        <dbReference type="EMBL" id="TID14733.1"/>
    </source>
</evidence>
<comment type="caution">
    <text evidence="2">The sequence shown here is derived from an EMBL/GenBank/DDBJ whole genome shotgun (WGS) entry which is preliminary data.</text>
</comment>
<sequence length="117" mass="13121">MAVTQPIYKNPPSSIQPQSSLFLQSPQAKQNIHTTTMPLGAPRAGPYFAPRVSNNALAKAREDTQRLEARIQHLEALNKELKVEAKEKDNAMREMSETIERLKMTMEGGRNGNTMQD</sequence>